<accession>A0A9W8GBI1</accession>
<sequence>MPSKRANPALGSYTAIFYEDSEEQEEQGGATPCSRNMANIPAAAPTEHIPELKLLFQNLHGIGVGNKKTLPITNKWIGLEKPAAINCSVVRCEDKLGRLYNALKCSSPSLEHVVDVVFLQ</sequence>
<reference evidence="1" key="1">
    <citation type="submission" date="2022-07" db="EMBL/GenBank/DDBJ databases">
        <title>Phylogenomic reconstructions and comparative analyses of Kickxellomycotina fungi.</title>
        <authorList>
            <person name="Reynolds N.K."/>
            <person name="Stajich J.E."/>
            <person name="Barry K."/>
            <person name="Grigoriev I.V."/>
            <person name="Crous P."/>
            <person name="Smith M.E."/>
        </authorList>
    </citation>
    <scope>NUCLEOTIDE SEQUENCE</scope>
    <source>
        <strain evidence="1">NRRL 3115</strain>
    </source>
</reference>
<comment type="caution">
    <text evidence="1">The sequence shown here is derived from an EMBL/GenBank/DDBJ whole genome shotgun (WGS) entry which is preliminary data.</text>
</comment>
<dbReference type="AlphaFoldDB" id="A0A9W8GBI1"/>
<dbReference type="Proteomes" id="UP001151518">
    <property type="component" value="Unassembled WGS sequence"/>
</dbReference>
<dbReference type="EMBL" id="JANBTW010000017">
    <property type="protein sequence ID" value="KAJ2678838.1"/>
    <property type="molecule type" value="Genomic_DNA"/>
</dbReference>
<name>A0A9W8GBI1_9FUNG</name>
<organism evidence="1 2">
    <name type="scientific">Coemansia spiralis</name>
    <dbReference type="NCBI Taxonomy" id="417178"/>
    <lineage>
        <taxon>Eukaryota</taxon>
        <taxon>Fungi</taxon>
        <taxon>Fungi incertae sedis</taxon>
        <taxon>Zoopagomycota</taxon>
        <taxon>Kickxellomycotina</taxon>
        <taxon>Kickxellomycetes</taxon>
        <taxon>Kickxellales</taxon>
        <taxon>Kickxellaceae</taxon>
        <taxon>Coemansia</taxon>
    </lineage>
</organism>
<gene>
    <name evidence="1" type="ORF">GGI25_002031</name>
</gene>
<protein>
    <submittedName>
        <fullName evidence="1">Uncharacterized protein</fullName>
    </submittedName>
</protein>
<evidence type="ECO:0000313" key="2">
    <source>
        <dbReference type="Proteomes" id="UP001151518"/>
    </source>
</evidence>
<feature type="non-terminal residue" evidence="1">
    <location>
        <position position="120"/>
    </location>
</feature>
<evidence type="ECO:0000313" key="1">
    <source>
        <dbReference type="EMBL" id="KAJ2678838.1"/>
    </source>
</evidence>
<proteinExistence type="predicted"/>